<proteinExistence type="predicted"/>
<dbReference type="Proteomes" id="UP000249056">
    <property type="component" value="Unassembled WGS sequence"/>
</dbReference>
<accession>A0A395IK60</accession>
<evidence type="ECO:0000313" key="1">
    <source>
        <dbReference type="EMBL" id="RAL60254.1"/>
    </source>
</evidence>
<evidence type="ECO:0000313" key="2">
    <source>
        <dbReference type="Proteomes" id="UP000249056"/>
    </source>
</evidence>
<reference evidence="1 2" key="1">
    <citation type="submission" date="2018-06" db="EMBL/GenBank/DDBJ databases">
        <title>Genome Sequence of the Brown Rot Fungal Pathogen Monilinia fructigena.</title>
        <authorList>
            <person name="Landi L."/>
            <person name="De Miccolis Angelini R.M."/>
            <person name="Pollastro S."/>
            <person name="Abate D."/>
            <person name="Faretra F."/>
            <person name="Romanazzi G."/>
        </authorList>
    </citation>
    <scope>NUCLEOTIDE SEQUENCE [LARGE SCALE GENOMIC DNA]</scope>
    <source>
        <strain evidence="1 2">Mfrg269</strain>
    </source>
</reference>
<protein>
    <recommendedName>
        <fullName evidence="3">Thioredoxin domain-containing protein</fullName>
    </recommendedName>
</protein>
<organism evidence="1 2">
    <name type="scientific">Monilinia fructigena</name>
    <dbReference type="NCBI Taxonomy" id="38457"/>
    <lineage>
        <taxon>Eukaryota</taxon>
        <taxon>Fungi</taxon>
        <taxon>Dikarya</taxon>
        <taxon>Ascomycota</taxon>
        <taxon>Pezizomycotina</taxon>
        <taxon>Leotiomycetes</taxon>
        <taxon>Helotiales</taxon>
        <taxon>Sclerotiniaceae</taxon>
        <taxon>Monilinia</taxon>
    </lineage>
</organism>
<keyword evidence="2" id="KW-1185">Reference proteome</keyword>
<gene>
    <name evidence="1" type="ORF">DID88_000034</name>
</gene>
<dbReference type="EMBL" id="QKRW01000042">
    <property type="protein sequence ID" value="RAL60254.1"/>
    <property type="molecule type" value="Genomic_DNA"/>
</dbReference>
<comment type="caution">
    <text evidence="1">The sequence shown here is derived from an EMBL/GenBank/DDBJ whole genome shotgun (WGS) entry which is preliminary data.</text>
</comment>
<sequence length="169" mass="17918">MPPSKRIPLPLPKPSRPISLPFSRIFPKTRQFTSTPKSQDQNRIYTPVRYPADLATYISTSTSTSKPLLTLWTTSYCSSCKTISPLMRKIIEEGVGRRRAACCSPRWSTMRAGCDGGGIGVEVFGSERADVGGVLEGGGDGWGNGSGNGGEIGRCGYSEVGEGRAGGVG</sequence>
<dbReference type="AlphaFoldDB" id="A0A395IK60"/>
<dbReference type="OrthoDB" id="19690at2759"/>
<evidence type="ECO:0008006" key="3">
    <source>
        <dbReference type="Google" id="ProtNLM"/>
    </source>
</evidence>
<name>A0A395IK60_9HELO</name>